<comment type="subcellular location">
    <subcellularLocation>
        <location evidence="1">Nucleus</location>
    </subcellularLocation>
</comment>
<dbReference type="SMART" id="SM00355">
    <property type="entry name" value="ZnF_C2H2"/>
    <property type="match status" value="11"/>
</dbReference>
<feature type="domain" description="C2H2-type" evidence="15">
    <location>
        <begin position="648"/>
        <end position="672"/>
    </location>
</feature>
<dbReference type="GO" id="GO:0000981">
    <property type="term" value="F:DNA-binding transcription factor activity, RNA polymerase II-specific"/>
    <property type="evidence" value="ECO:0007669"/>
    <property type="project" value="TreeGrafter"/>
</dbReference>
<dbReference type="AlphaFoldDB" id="A0A8I5N503"/>
<evidence type="ECO:0000256" key="14">
    <source>
        <dbReference type="SAM" id="MobiDB-lite"/>
    </source>
</evidence>
<evidence type="ECO:0000256" key="12">
    <source>
        <dbReference type="ARBA" id="ARBA00093286"/>
    </source>
</evidence>
<dbReference type="InterPro" id="IPR013087">
    <property type="entry name" value="Znf_C2H2_type"/>
</dbReference>
<dbReference type="FunFam" id="3.30.160.60:FF:000862">
    <property type="entry name" value="zinc finger protein 697"/>
    <property type="match status" value="1"/>
</dbReference>
<organism evidence="16 17">
    <name type="scientific">Papio anubis</name>
    <name type="common">Olive baboon</name>
    <dbReference type="NCBI Taxonomy" id="9555"/>
    <lineage>
        <taxon>Eukaryota</taxon>
        <taxon>Metazoa</taxon>
        <taxon>Chordata</taxon>
        <taxon>Craniata</taxon>
        <taxon>Vertebrata</taxon>
        <taxon>Euteleostomi</taxon>
        <taxon>Mammalia</taxon>
        <taxon>Eutheria</taxon>
        <taxon>Euarchontoglires</taxon>
        <taxon>Primates</taxon>
        <taxon>Haplorrhini</taxon>
        <taxon>Catarrhini</taxon>
        <taxon>Cercopithecidae</taxon>
        <taxon>Cercopithecinae</taxon>
        <taxon>Papio</taxon>
    </lineage>
</organism>
<sequence length="672" mass="75021">MAEINYFWLNCSVLAGGPLNLKCYPDIYKRLRNLMSFSPYDSHVGLFCRGVTSYLWCMFLLRVLCNSDAVKYVIRMIEMASNIEGPLYLFFLAPPGLLESSWLTPPSKADPYYKARDSWSPPLPFSSWMKQEDNQGVCAHQDSEDKGMGSDFEDSEDREGDPEEREMGSNPQDTNKREGHLEPEMGSNPQDSRHREAVPDTCTGGQLNEEEGVPVHGEEDAQSGVADMAMFPGLSESDSISRSLREEDESAGENRLEEEEEQPAPPILPWRRHLSLGSRHRGDKPAHRRFHRLHHPMAMDLGELDSLVASIMDAPTICPDCGESFSPGAAFLQHQRIHRLAEAAAAASLEPFGLAGECDAMVGMMGVGVAGGFGAGPPLARPPREKPFRCGECGKGFSRNTYLTNHLRLHTGERPNLCADCGKSFSWRADLLKHRRLHTGEKPYPCPECGEAFSLSSHLLSHRRAHAAASGAGAAALRPFACGECGKGFVRRSHLANHQRIHTGEKPHGCGECGKRFSWRSDLVKHQRVHTGEKPYMCSECGETFSVSSHLFTHKRTHSGERPYVCRECGKGFGRNSHLVNHLRVHTGEKPFRCGQCEKRFSDFSTLTQHQRTHTGEKPYTCIECGKSFIQSSHLIRHRRIHTGNKPHKCAGCGKGFRYKTHLAQHQKLHLC</sequence>
<keyword evidence="7" id="KW-0805">Transcription regulation</keyword>
<keyword evidence="5 13" id="KW-0863">Zinc-finger</keyword>
<feature type="domain" description="C2H2-type" evidence="15">
    <location>
        <begin position="592"/>
        <end position="619"/>
    </location>
</feature>
<keyword evidence="8" id="KW-0238">DNA-binding</keyword>
<evidence type="ECO:0000256" key="3">
    <source>
        <dbReference type="ARBA" id="ARBA00022723"/>
    </source>
</evidence>
<dbReference type="FunFam" id="3.30.160.60:FF:000624">
    <property type="entry name" value="zinc finger protein 697"/>
    <property type="match status" value="1"/>
</dbReference>
<feature type="domain" description="C2H2-type" evidence="15">
    <location>
        <begin position="508"/>
        <end position="535"/>
    </location>
</feature>
<evidence type="ECO:0000256" key="10">
    <source>
        <dbReference type="ARBA" id="ARBA00023242"/>
    </source>
</evidence>
<feature type="domain" description="C2H2-type" evidence="15">
    <location>
        <begin position="480"/>
        <end position="507"/>
    </location>
</feature>
<dbReference type="GO" id="GO:0005634">
    <property type="term" value="C:nucleus"/>
    <property type="evidence" value="ECO:0007669"/>
    <property type="project" value="UniProtKB-SubCell"/>
</dbReference>
<protein>
    <recommendedName>
        <fullName evidence="11">Zinc finger protein 697</fullName>
    </recommendedName>
</protein>
<dbReference type="FunFam" id="3.30.160.60:FF:001035">
    <property type="entry name" value="zinc finger protein 697"/>
    <property type="match status" value="1"/>
</dbReference>
<dbReference type="PANTHER" id="PTHR24381:SF467">
    <property type="entry name" value="ZINC FINGER AND SCAN DOMAIN-CONTAINING PROTEIN 2"/>
    <property type="match status" value="1"/>
</dbReference>
<dbReference type="OMA" id="EDKQGVC"/>
<evidence type="ECO:0000256" key="13">
    <source>
        <dbReference type="PROSITE-ProRule" id="PRU00042"/>
    </source>
</evidence>
<accession>A0A8I5N503</accession>
<dbReference type="FunFam" id="3.30.160.60:FF:000931">
    <property type="entry name" value="zinc finger protein 697"/>
    <property type="match status" value="1"/>
</dbReference>
<reference evidence="16" key="2">
    <citation type="submission" date="2025-08" db="UniProtKB">
        <authorList>
            <consortium name="Ensembl"/>
        </authorList>
    </citation>
    <scope>IDENTIFICATION</scope>
</reference>
<evidence type="ECO:0000256" key="8">
    <source>
        <dbReference type="ARBA" id="ARBA00023125"/>
    </source>
</evidence>
<dbReference type="FunFam" id="3.30.160.60:FF:000290">
    <property type="entry name" value="Zinc finger protein 697 isoform X1"/>
    <property type="match status" value="1"/>
</dbReference>
<dbReference type="Gene3D" id="3.30.160.60">
    <property type="entry name" value="Classic Zinc Finger"/>
    <property type="match status" value="10"/>
</dbReference>
<evidence type="ECO:0000313" key="16">
    <source>
        <dbReference type="Ensembl" id="ENSPANP00000054197.1"/>
    </source>
</evidence>
<comment type="function">
    <text evidence="12">RNA-interacting protein with a high number of miRNA targets. Acts as a damage-induced regulator of muscle remodeling by mediating the interferon gamma response in muscle cells.</text>
</comment>
<feature type="compositionally biased region" description="Basic and acidic residues" evidence="14">
    <location>
        <begin position="174"/>
        <end position="183"/>
    </location>
</feature>
<feature type="domain" description="C2H2-type" evidence="15">
    <location>
        <begin position="536"/>
        <end position="563"/>
    </location>
</feature>
<feature type="domain" description="C2H2-type" evidence="15">
    <location>
        <begin position="564"/>
        <end position="591"/>
    </location>
</feature>
<keyword evidence="3" id="KW-0479">Metal-binding</keyword>
<comment type="similarity">
    <text evidence="2">Belongs to the krueppel C2H2-type zinc-finger protein family.</text>
</comment>
<feature type="domain" description="C2H2-type" evidence="15">
    <location>
        <begin position="316"/>
        <end position="343"/>
    </location>
</feature>
<feature type="domain" description="C2H2-type" evidence="15">
    <location>
        <begin position="444"/>
        <end position="471"/>
    </location>
</feature>
<feature type="region of interest" description="Disordered" evidence="14">
    <location>
        <begin position="235"/>
        <end position="271"/>
    </location>
</feature>
<keyword evidence="9" id="KW-0804">Transcription</keyword>
<dbReference type="GO" id="GO:0000977">
    <property type="term" value="F:RNA polymerase II transcription regulatory region sequence-specific DNA binding"/>
    <property type="evidence" value="ECO:0007669"/>
    <property type="project" value="TreeGrafter"/>
</dbReference>
<dbReference type="FunFam" id="3.30.160.60:FF:000711">
    <property type="entry name" value="zinc finger protein 697"/>
    <property type="match status" value="1"/>
</dbReference>
<dbReference type="PROSITE" id="PS00028">
    <property type="entry name" value="ZINC_FINGER_C2H2_1"/>
    <property type="match status" value="11"/>
</dbReference>
<dbReference type="InterPro" id="IPR036236">
    <property type="entry name" value="Znf_C2H2_sf"/>
</dbReference>
<feature type="domain" description="C2H2-type" evidence="15">
    <location>
        <begin position="388"/>
        <end position="415"/>
    </location>
</feature>
<dbReference type="GeneTree" id="ENSGT00820000127150"/>
<evidence type="ECO:0000256" key="4">
    <source>
        <dbReference type="ARBA" id="ARBA00022737"/>
    </source>
</evidence>
<reference evidence="16 17" key="1">
    <citation type="submission" date="2012-03" db="EMBL/GenBank/DDBJ databases">
        <title>Whole Genome Assembly of Papio anubis.</title>
        <authorList>
            <person name="Liu Y.L."/>
            <person name="Abraham K.A."/>
            <person name="Akbar H.A."/>
            <person name="Ali S.A."/>
            <person name="Anosike U.A."/>
            <person name="Aqrawi P.A."/>
            <person name="Arias F.A."/>
            <person name="Attaway T.A."/>
            <person name="Awwad R.A."/>
            <person name="Babu C.B."/>
            <person name="Bandaranaike D.B."/>
            <person name="Battles P.B."/>
            <person name="Bell A.B."/>
            <person name="Beltran B.B."/>
            <person name="Berhane-Mersha D.B."/>
            <person name="Bess C.B."/>
            <person name="Bickham C.B."/>
            <person name="Bolden T.B."/>
            <person name="Carter K.C."/>
            <person name="Chau D.C."/>
            <person name="Chavez A.C."/>
            <person name="Clerc-Blankenburg K.C."/>
            <person name="Coyle M.C."/>
            <person name="Dao M.D."/>
            <person name="Davila M.L.D."/>
            <person name="Davy-Carroll L.D."/>
            <person name="Denson S.D."/>
            <person name="Dinh H.D."/>
            <person name="Fernandez S.F."/>
            <person name="Fernando P.F."/>
            <person name="Forbes L.F."/>
            <person name="Francis C.F."/>
            <person name="Francisco L.F."/>
            <person name="Fu Q.F."/>
            <person name="Garcia-Iii R.G."/>
            <person name="Garrett T.G."/>
            <person name="Gross S.G."/>
            <person name="Gubbala S.G."/>
            <person name="Hirani K.H."/>
            <person name="Hogues M.H."/>
            <person name="Hollins B.H."/>
            <person name="Jackson L.J."/>
            <person name="Javaid M.J."/>
            <person name="Jhangiani S.J."/>
            <person name="Johnson A.J."/>
            <person name="Johnson B.J."/>
            <person name="Jones J.J."/>
            <person name="Joshi V.J."/>
            <person name="Kalu J.K."/>
            <person name="Khan N.K."/>
            <person name="Korchina V.K."/>
            <person name="Kovar C.K."/>
            <person name="Lago L.L."/>
            <person name="Lara F.L."/>
            <person name="Le T.-K.L."/>
            <person name="Lee S.L."/>
            <person name="Legall-Iii F.L."/>
            <person name="Lemon S.L."/>
            <person name="Liu J.L."/>
            <person name="Liu Y.-S.L."/>
            <person name="Liyanage D.L."/>
            <person name="Lopez J.L."/>
            <person name="Lorensuhewa L.L."/>
            <person name="Mata R.M."/>
            <person name="Mathew T.M."/>
            <person name="Mercado C.M."/>
            <person name="Mercado I.M."/>
            <person name="Morales K.M."/>
            <person name="Morgan M.M."/>
            <person name="Munidasa M.M."/>
            <person name="Ngo D.N."/>
            <person name="Nguyen L.N."/>
            <person name="Nguyen T.N."/>
            <person name="Nguyen N.N."/>
            <person name="Obregon M.O."/>
            <person name="Okwuonu G.O."/>
            <person name="Ongeri F.O."/>
            <person name="Onwere C.O."/>
            <person name="Osifeso I.O."/>
            <person name="Parra A.P."/>
            <person name="Patil S.P."/>
            <person name="Perez A.P."/>
            <person name="Perez Y.P."/>
            <person name="Pham C.P."/>
            <person name="Pu L.-L.P."/>
            <person name="Puazo M.P."/>
            <person name="Quiroz J.Q."/>
            <person name="Rouhana J.R."/>
            <person name="Ruiz M.R."/>
            <person name="Ruiz S.-J.R."/>
            <person name="Saada N.S."/>
            <person name="Santibanez J.S."/>
            <person name="Scheel M.S."/>
            <person name="Schneider B.S."/>
            <person name="Simmons D.S."/>
            <person name="Sisson I.S."/>
            <person name="Tang L.-Y.T."/>
            <person name="Thornton R.T."/>
            <person name="Tisius J.T."/>
            <person name="Toledanes G.T."/>
            <person name="Trejos Z.T."/>
            <person name="Usmani K.U."/>
            <person name="Varghese R.V."/>
            <person name="Vattathil S.V."/>
            <person name="Vee V.V."/>
            <person name="Walker D.W."/>
            <person name="Weissenberger G.W."/>
            <person name="White C.W."/>
            <person name="Williams A.W."/>
            <person name="Woodworth J.W."/>
            <person name="Wright R.W."/>
            <person name="Zhu Y.Z."/>
            <person name="Han Y.H."/>
            <person name="Newsham I.N."/>
            <person name="Nazareth L.N."/>
            <person name="Worley K.W."/>
            <person name="Muzny D.M."/>
            <person name="Rogers J.R."/>
            <person name="Gibbs R.G."/>
        </authorList>
    </citation>
    <scope>NUCLEOTIDE SEQUENCE [LARGE SCALE GENOMIC DNA]</scope>
</reference>
<dbReference type="Proteomes" id="UP000028761">
    <property type="component" value="Chromosome 1"/>
</dbReference>
<feature type="domain" description="C2H2-type" evidence="15">
    <location>
        <begin position="620"/>
        <end position="647"/>
    </location>
</feature>
<dbReference type="PROSITE" id="PS50157">
    <property type="entry name" value="ZINC_FINGER_C2H2_2"/>
    <property type="match status" value="11"/>
</dbReference>
<dbReference type="Ensembl" id="ENSPANT00000070045.1">
    <property type="protein sequence ID" value="ENSPANP00000054197.1"/>
    <property type="gene ID" value="ENSPANG00000018117.3"/>
</dbReference>
<evidence type="ECO:0000256" key="2">
    <source>
        <dbReference type="ARBA" id="ARBA00006991"/>
    </source>
</evidence>
<keyword evidence="10" id="KW-0539">Nucleus</keyword>
<evidence type="ECO:0000256" key="5">
    <source>
        <dbReference type="ARBA" id="ARBA00022771"/>
    </source>
</evidence>
<dbReference type="Pfam" id="PF00096">
    <property type="entry name" value="zf-C2H2"/>
    <property type="match status" value="11"/>
</dbReference>
<feature type="compositionally biased region" description="Acidic residues" evidence="14">
    <location>
        <begin position="151"/>
        <end position="164"/>
    </location>
</feature>
<dbReference type="PANTHER" id="PTHR24381">
    <property type="entry name" value="ZINC FINGER PROTEIN"/>
    <property type="match status" value="1"/>
</dbReference>
<reference evidence="16" key="3">
    <citation type="submission" date="2025-09" db="UniProtKB">
        <authorList>
            <consortium name="Ensembl"/>
        </authorList>
    </citation>
    <scope>IDENTIFICATION</scope>
</reference>
<keyword evidence="4" id="KW-0677">Repeat</keyword>
<dbReference type="FunFam" id="3.30.160.60:FF:001076">
    <property type="entry name" value="zinc finger protein 697"/>
    <property type="match status" value="1"/>
</dbReference>
<keyword evidence="6" id="KW-0862">Zinc</keyword>
<feature type="domain" description="C2H2-type" evidence="15">
    <location>
        <begin position="416"/>
        <end position="443"/>
    </location>
</feature>
<proteinExistence type="inferred from homology"/>
<evidence type="ECO:0000256" key="1">
    <source>
        <dbReference type="ARBA" id="ARBA00004123"/>
    </source>
</evidence>
<dbReference type="FunFam" id="3.30.160.60:FF:000320">
    <property type="entry name" value="Zinc finger protein 777"/>
    <property type="match status" value="1"/>
</dbReference>
<dbReference type="FunFam" id="3.30.160.60:FF:000016">
    <property type="entry name" value="zinc finger protein 37 homolog"/>
    <property type="match status" value="1"/>
</dbReference>
<evidence type="ECO:0000256" key="11">
    <source>
        <dbReference type="ARBA" id="ARBA00068327"/>
    </source>
</evidence>
<feature type="region of interest" description="Disordered" evidence="14">
    <location>
        <begin position="133"/>
        <end position="216"/>
    </location>
</feature>
<evidence type="ECO:0000256" key="6">
    <source>
        <dbReference type="ARBA" id="ARBA00022833"/>
    </source>
</evidence>
<feature type="compositionally biased region" description="Acidic residues" evidence="14">
    <location>
        <begin position="246"/>
        <end position="262"/>
    </location>
</feature>
<evidence type="ECO:0000259" key="15">
    <source>
        <dbReference type="PROSITE" id="PS50157"/>
    </source>
</evidence>
<evidence type="ECO:0000256" key="9">
    <source>
        <dbReference type="ARBA" id="ARBA00023163"/>
    </source>
</evidence>
<name>A0A8I5N503_PAPAN</name>
<keyword evidence="17" id="KW-1185">Reference proteome</keyword>
<evidence type="ECO:0000313" key="17">
    <source>
        <dbReference type="Proteomes" id="UP000028761"/>
    </source>
</evidence>
<dbReference type="FunFam" id="3.30.160.60:FF:002343">
    <property type="entry name" value="Zinc finger protein 33A"/>
    <property type="match status" value="1"/>
</dbReference>
<dbReference type="GO" id="GO:0008270">
    <property type="term" value="F:zinc ion binding"/>
    <property type="evidence" value="ECO:0007669"/>
    <property type="project" value="UniProtKB-KW"/>
</dbReference>
<dbReference type="SUPFAM" id="SSF57667">
    <property type="entry name" value="beta-beta-alpha zinc fingers"/>
    <property type="match status" value="6"/>
</dbReference>
<evidence type="ECO:0000256" key="7">
    <source>
        <dbReference type="ARBA" id="ARBA00023015"/>
    </source>
</evidence>
<gene>
    <name evidence="16" type="primary">ZNF697</name>
</gene>